<dbReference type="InterPro" id="IPR013328">
    <property type="entry name" value="6PGD_dom2"/>
</dbReference>
<organism evidence="12 13">
    <name type="scientific">Desulforhabdus amnigena</name>
    <dbReference type="NCBI Taxonomy" id="40218"/>
    <lineage>
        <taxon>Bacteria</taxon>
        <taxon>Pseudomonadati</taxon>
        <taxon>Thermodesulfobacteriota</taxon>
        <taxon>Syntrophobacteria</taxon>
        <taxon>Syntrophobacterales</taxon>
        <taxon>Syntrophobacteraceae</taxon>
        <taxon>Desulforhabdus</taxon>
    </lineage>
</organism>
<evidence type="ECO:0000256" key="3">
    <source>
        <dbReference type="ARBA" id="ARBA00013014"/>
    </source>
</evidence>
<dbReference type="Pfam" id="PF02558">
    <property type="entry name" value="ApbA"/>
    <property type="match status" value="1"/>
</dbReference>
<dbReference type="SUPFAM" id="SSF51735">
    <property type="entry name" value="NAD(P)-binding Rossmann-fold domains"/>
    <property type="match status" value="1"/>
</dbReference>
<dbReference type="GO" id="GO:0008677">
    <property type="term" value="F:2-dehydropantoate 2-reductase activity"/>
    <property type="evidence" value="ECO:0007669"/>
    <property type="project" value="UniProtKB-EC"/>
</dbReference>
<evidence type="ECO:0000256" key="6">
    <source>
        <dbReference type="ARBA" id="ARBA00023002"/>
    </source>
</evidence>
<proteinExistence type="inferred from homology"/>
<dbReference type="Pfam" id="PF08546">
    <property type="entry name" value="ApbA_C"/>
    <property type="match status" value="1"/>
</dbReference>
<comment type="caution">
    <text evidence="12">The sequence shown here is derived from an EMBL/GenBank/DDBJ whole genome shotgun (WGS) entry which is preliminary data.</text>
</comment>
<dbReference type="EMBL" id="BSDR01000001">
    <property type="protein sequence ID" value="GLI35418.1"/>
    <property type="molecule type" value="Genomic_DNA"/>
</dbReference>
<dbReference type="InterPro" id="IPR036291">
    <property type="entry name" value="NAD(P)-bd_dom_sf"/>
</dbReference>
<dbReference type="Gene3D" id="3.40.50.720">
    <property type="entry name" value="NAD(P)-binding Rossmann-like Domain"/>
    <property type="match status" value="1"/>
</dbReference>
<keyword evidence="13" id="KW-1185">Reference proteome</keyword>
<evidence type="ECO:0000256" key="5">
    <source>
        <dbReference type="ARBA" id="ARBA00022857"/>
    </source>
</evidence>
<evidence type="ECO:0000256" key="2">
    <source>
        <dbReference type="ARBA" id="ARBA00007870"/>
    </source>
</evidence>
<evidence type="ECO:0000256" key="7">
    <source>
        <dbReference type="ARBA" id="ARBA00032024"/>
    </source>
</evidence>
<dbReference type="GO" id="GO:0015940">
    <property type="term" value="P:pantothenate biosynthetic process"/>
    <property type="evidence" value="ECO:0007669"/>
    <property type="project" value="UniProtKB-KW"/>
</dbReference>
<evidence type="ECO:0000313" key="12">
    <source>
        <dbReference type="EMBL" id="GLI35418.1"/>
    </source>
</evidence>
<feature type="domain" description="Ketopantoate reductase N-terminal" evidence="10">
    <location>
        <begin position="3"/>
        <end position="152"/>
    </location>
</feature>
<dbReference type="InterPro" id="IPR013332">
    <property type="entry name" value="KPR_N"/>
</dbReference>
<dbReference type="Proteomes" id="UP001144372">
    <property type="component" value="Unassembled WGS sequence"/>
</dbReference>
<gene>
    <name evidence="12" type="ORF">DAMNIGENAA_28510</name>
</gene>
<comment type="similarity">
    <text evidence="2 9">Belongs to the ketopantoate reductase family.</text>
</comment>
<evidence type="ECO:0000256" key="4">
    <source>
        <dbReference type="ARBA" id="ARBA00019465"/>
    </source>
</evidence>
<evidence type="ECO:0000256" key="9">
    <source>
        <dbReference type="RuleBase" id="RU362068"/>
    </source>
</evidence>
<dbReference type="GO" id="GO:0050661">
    <property type="term" value="F:NADP binding"/>
    <property type="evidence" value="ECO:0007669"/>
    <property type="project" value="TreeGrafter"/>
</dbReference>
<dbReference type="SUPFAM" id="SSF48179">
    <property type="entry name" value="6-phosphogluconate dehydrogenase C-terminal domain-like"/>
    <property type="match status" value="1"/>
</dbReference>
<reference evidence="12" key="1">
    <citation type="submission" date="2022-12" db="EMBL/GenBank/DDBJ databases">
        <title>Reference genome sequencing for broad-spectrum identification of bacterial and archaeal isolates by mass spectrometry.</title>
        <authorList>
            <person name="Sekiguchi Y."/>
            <person name="Tourlousse D.M."/>
        </authorList>
    </citation>
    <scope>NUCLEOTIDE SEQUENCE</scope>
    <source>
        <strain evidence="12">ASRB1</strain>
    </source>
</reference>
<dbReference type="EC" id="1.1.1.169" evidence="3 9"/>
<dbReference type="PANTHER" id="PTHR43765:SF2">
    <property type="entry name" value="2-DEHYDROPANTOATE 2-REDUCTASE"/>
    <property type="match status" value="1"/>
</dbReference>
<accession>A0A9W6FV48</accession>
<comment type="pathway">
    <text evidence="1 9">Cofactor biosynthesis; (R)-pantothenate biosynthesis; (R)-pantoate from 3-methyl-2-oxobutanoate: step 2/2.</text>
</comment>
<dbReference type="FunFam" id="1.10.1040.10:FF:000017">
    <property type="entry name" value="2-dehydropantoate 2-reductase"/>
    <property type="match status" value="1"/>
</dbReference>
<dbReference type="InterPro" id="IPR008927">
    <property type="entry name" value="6-PGluconate_DH-like_C_sf"/>
</dbReference>
<dbReference type="Gene3D" id="1.10.1040.10">
    <property type="entry name" value="N-(1-d-carboxylethyl)-l-norvaline Dehydrogenase, domain 2"/>
    <property type="match status" value="1"/>
</dbReference>
<dbReference type="AlphaFoldDB" id="A0A9W6FV48"/>
<name>A0A9W6FV48_9BACT</name>
<comment type="function">
    <text evidence="9">Catalyzes the NADPH-dependent reduction of ketopantoate into pantoic acid.</text>
</comment>
<feature type="domain" description="Ketopantoate reductase C-terminal" evidence="11">
    <location>
        <begin position="181"/>
        <end position="301"/>
    </location>
</feature>
<dbReference type="PANTHER" id="PTHR43765">
    <property type="entry name" value="2-DEHYDROPANTOATE 2-REDUCTASE-RELATED"/>
    <property type="match status" value="1"/>
</dbReference>
<keyword evidence="9" id="KW-0566">Pantothenate biosynthesis</keyword>
<dbReference type="RefSeq" id="WP_281795201.1">
    <property type="nucleotide sequence ID" value="NZ_BSDR01000001.1"/>
</dbReference>
<sequence length="312" mass="34243">MHILMLGAGAMGSLLGARLSRTEADITLFSTNREHIQAIQTHGLAIEELDGSESHYKLTACDHPHKIQDDADLVIVLVKSYATQEALSSILHRCHASTLFLTLQNGIGNWENIARVVDTESVLLGSTAQGATFLEPGKIRHGGNGVTFIGEPRGPASHRVHCLVELFRRAGLETHSSDIMEQLIWEKLMVNAGINVITALTGIRNGMIADLETARELSRATVEEAVRVAVARGFEMPRNIMERVFKVAQATAVNRSSMGQDVDRKKRTEIDAINGAIVRFGEEEKIPTPVNRTLTQLVKILEAGYLKEKEIP</sequence>
<keyword evidence="5 9" id="KW-0521">NADP</keyword>
<evidence type="ECO:0000256" key="8">
    <source>
        <dbReference type="ARBA" id="ARBA00048793"/>
    </source>
</evidence>
<dbReference type="NCBIfam" id="TIGR00745">
    <property type="entry name" value="apbA_panE"/>
    <property type="match status" value="1"/>
</dbReference>
<dbReference type="GO" id="GO:0005737">
    <property type="term" value="C:cytoplasm"/>
    <property type="evidence" value="ECO:0007669"/>
    <property type="project" value="TreeGrafter"/>
</dbReference>
<evidence type="ECO:0000259" key="10">
    <source>
        <dbReference type="Pfam" id="PF02558"/>
    </source>
</evidence>
<dbReference type="InterPro" id="IPR013752">
    <property type="entry name" value="KPA_reductase"/>
</dbReference>
<evidence type="ECO:0000313" key="13">
    <source>
        <dbReference type="Proteomes" id="UP001144372"/>
    </source>
</evidence>
<comment type="catalytic activity">
    <reaction evidence="8 9">
        <text>(R)-pantoate + NADP(+) = 2-dehydropantoate + NADPH + H(+)</text>
        <dbReference type="Rhea" id="RHEA:16233"/>
        <dbReference type="ChEBI" id="CHEBI:11561"/>
        <dbReference type="ChEBI" id="CHEBI:15378"/>
        <dbReference type="ChEBI" id="CHEBI:15980"/>
        <dbReference type="ChEBI" id="CHEBI:57783"/>
        <dbReference type="ChEBI" id="CHEBI:58349"/>
        <dbReference type="EC" id="1.1.1.169"/>
    </reaction>
</comment>
<evidence type="ECO:0000256" key="1">
    <source>
        <dbReference type="ARBA" id="ARBA00004994"/>
    </source>
</evidence>
<protein>
    <recommendedName>
        <fullName evidence="4 9">2-dehydropantoate 2-reductase</fullName>
        <ecNumber evidence="3 9">1.1.1.169</ecNumber>
    </recommendedName>
    <alternativeName>
        <fullName evidence="7 9">Ketopantoate reductase</fullName>
    </alternativeName>
</protein>
<keyword evidence="6 9" id="KW-0560">Oxidoreductase</keyword>
<dbReference type="InterPro" id="IPR050838">
    <property type="entry name" value="Ketopantoate_reductase"/>
</dbReference>
<dbReference type="InterPro" id="IPR003710">
    <property type="entry name" value="ApbA"/>
</dbReference>
<evidence type="ECO:0000259" key="11">
    <source>
        <dbReference type="Pfam" id="PF08546"/>
    </source>
</evidence>